<evidence type="ECO:0000256" key="2">
    <source>
        <dbReference type="SAM" id="MobiDB-lite"/>
    </source>
</evidence>
<feature type="region of interest" description="Disordered" evidence="2">
    <location>
        <begin position="444"/>
        <end position="472"/>
    </location>
</feature>
<feature type="compositionally biased region" description="Acidic residues" evidence="2">
    <location>
        <begin position="533"/>
        <end position="547"/>
    </location>
</feature>
<evidence type="ECO:0000313" key="3">
    <source>
        <dbReference type="EMBL" id="KAJ1690232.1"/>
    </source>
</evidence>
<sequence>MDNKGDRLSTPSSSGIFQKLIPKPNTGDDFPFEKETVPCNTPISSFRYRNAANGINLKDSDEYIRDPGSILSLQPWIFKRESNFSEEAGVCVNESAPEISGINVNLGLRYGRNRSSIRARRGRRNSIKPLSLENCLIPQLYDEKFEFEEYVFKSIEATPVTRPFVVTDGKRVISKSGCEASLHMPADVAFREVDCLTKKKGVVGVSPLPEMRIGKRKSVDFDEARFDIPGNVLRSRLQSPSEGSSNSSATFILCIGVCIGILSAIIRNRNEVEKLNDKLRSTENLVQDLQEELEMKDALTVQELLPHENASRSIQEEDGHSMSKIEAELEAELERLELNITATSIKGKISALDEVDQDLVGEIVQGELRADTLSRRDDDLNETISDNSSNSSFSPVDTNACNYPVSPRQLSLRLHEVLQERLELRIQELERALAQSQEQLQLLENERSIPSERTLSNSEMGSSSLQDSPTVTAQPSPFCLNLTGDALDAYSEACEEFIQISGEDKKENFYDVDRSLIWGLEGKNGYDCRGPDNDDDDDVDYDDDENDDDDVERLIIEKIVERTKQGSPVIRHAQLMLLSLDD</sequence>
<dbReference type="InterPro" id="IPR040348">
    <property type="entry name" value="POLAR-like"/>
</dbReference>
<keyword evidence="1" id="KW-0175">Coiled coil</keyword>
<feature type="region of interest" description="Disordered" evidence="2">
    <location>
        <begin position="379"/>
        <end position="400"/>
    </location>
</feature>
<dbReference type="EMBL" id="JAMQYH010000004">
    <property type="protein sequence ID" value="KAJ1690232.1"/>
    <property type="molecule type" value="Genomic_DNA"/>
</dbReference>
<dbReference type="AlphaFoldDB" id="A0A9Q0CAJ1"/>
<dbReference type="OrthoDB" id="1701885at2759"/>
<organism evidence="3 4">
    <name type="scientific">Rhynchospora breviuscula</name>
    <dbReference type="NCBI Taxonomy" id="2022672"/>
    <lineage>
        <taxon>Eukaryota</taxon>
        <taxon>Viridiplantae</taxon>
        <taxon>Streptophyta</taxon>
        <taxon>Embryophyta</taxon>
        <taxon>Tracheophyta</taxon>
        <taxon>Spermatophyta</taxon>
        <taxon>Magnoliopsida</taxon>
        <taxon>Liliopsida</taxon>
        <taxon>Poales</taxon>
        <taxon>Cyperaceae</taxon>
        <taxon>Cyperoideae</taxon>
        <taxon>Rhynchosporeae</taxon>
        <taxon>Rhynchospora</taxon>
    </lineage>
</organism>
<feature type="compositionally biased region" description="Polar residues" evidence="2">
    <location>
        <begin position="451"/>
        <end position="472"/>
    </location>
</feature>
<dbReference type="Proteomes" id="UP001151287">
    <property type="component" value="Unassembled WGS sequence"/>
</dbReference>
<feature type="coiled-coil region" evidence="1">
    <location>
        <begin position="265"/>
        <end position="299"/>
    </location>
</feature>
<feature type="compositionally biased region" description="Low complexity" evidence="2">
    <location>
        <begin position="385"/>
        <end position="394"/>
    </location>
</feature>
<dbReference type="PANTHER" id="PTHR33476:SF7">
    <property type="entry name" value="EMB|CAB62613.1"/>
    <property type="match status" value="1"/>
</dbReference>
<proteinExistence type="predicted"/>
<accession>A0A9Q0CAJ1</accession>
<evidence type="ECO:0000313" key="4">
    <source>
        <dbReference type="Proteomes" id="UP001151287"/>
    </source>
</evidence>
<evidence type="ECO:0000256" key="1">
    <source>
        <dbReference type="SAM" id="Coils"/>
    </source>
</evidence>
<protein>
    <submittedName>
        <fullName evidence="3">Uncharacterized protein</fullName>
    </submittedName>
</protein>
<comment type="caution">
    <text evidence="3">The sequence shown here is derived from an EMBL/GenBank/DDBJ whole genome shotgun (WGS) entry which is preliminary data.</text>
</comment>
<keyword evidence="4" id="KW-1185">Reference proteome</keyword>
<name>A0A9Q0CAJ1_9POAL</name>
<feature type="region of interest" description="Disordered" evidence="2">
    <location>
        <begin position="525"/>
        <end position="547"/>
    </location>
</feature>
<reference evidence="3" key="1">
    <citation type="journal article" date="2022" name="Cell">
        <title>Repeat-based holocentromeres influence genome architecture and karyotype evolution.</title>
        <authorList>
            <person name="Hofstatter P.G."/>
            <person name="Thangavel G."/>
            <person name="Lux T."/>
            <person name="Neumann P."/>
            <person name="Vondrak T."/>
            <person name="Novak P."/>
            <person name="Zhang M."/>
            <person name="Costa L."/>
            <person name="Castellani M."/>
            <person name="Scott A."/>
            <person name="Toegelov H."/>
            <person name="Fuchs J."/>
            <person name="Mata-Sucre Y."/>
            <person name="Dias Y."/>
            <person name="Vanzela A.L.L."/>
            <person name="Huettel B."/>
            <person name="Almeida C.C.S."/>
            <person name="Simkova H."/>
            <person name="Souza G."/>
            <person name="Pedrosa-Harand A."/>
            <person name="Macas J."/>
            <person name="Mayer K.F.X."/>
            <person name="Houben A."/>
            <person name="Marques A."/>
        </authorList>
    </citation>
    <scope>NUCLEOTIDE SEQUENCE</scope>
    <source>
        <strain evidence="3">RhyBre1mFocal</strain>
    </source>
</reference>
<feature type="region of interest" description="Disordered" evidence="2">
    <location>
        <begin position="1"/>
        <end position="30"/>
    </location>
</feature>
<dbReference type="GO" id="GO:0008356">
    <property type="term" value="P:asymmetric cell division"/>
    <property type="evidence" value="ECO:0007669"/>
    <property type="project" value="InterPro"/>
</dbReference>
<gene>
    <name evidence="3" type="ORF">LUZ63_014387</name>
</gene>
<dbReference type="PANTHER" id="PTHR33476">
    <property type="entry name" value="EMB|CAB62613.1"/>
    <property type="match status" value="1"/>
</dbReference>